<dbReference type="STRING" id="29845.A0A1V6RH90"/>
<sequence length="287" mass="32570">MTTILMASDDDIILDSEERESLCHFSFNHWQNLPQTNKWCKILAEGMRMCAEYFGSQDPLVGSFSGRSFSSFIDACAQEYRLEHELPVHIGNHGLSHPSSEGCSVELFPAYFRGSSGASLAYTVPIFKVSRDEEVPLCVWITAIPDIMKFINFVNDLLSCPKEILTGEAWNYMTLQTQVKRQAGRLTKYSSKHNKLWTFRDTVCEMLEELQRTTLALDHAFTKCIRTGIDDCPIGTNDMSSSTQDWKNKIDQNIESAAHLWMSFKYGYISLHLNSSRYGLEPIAFGG</sequence>
<dbReference type="InterPro" id="IPR008949">
    <property type="entry name" value="Isoprenoid_synthase_dom_sf"/>
</dbReference>
<evidence type="ECO:0000313" key="2">
    <source>
        <dbReference type="Proteomes" id="UP000191518"/>
    </source>
</evidence>
<accession>A0A1V6RH90</accession>
<dbReference type="EMBL" id="MDYP01000044">
    <property type="protein sequence ID" value="OQE01187.1"/>
    <property type="molecule type" value="Genomic_DNA"/>
</dbReference>
<reference evidence="2" key="1">
    <citation type="journal article" date="2017" name="Nat. Microbiol.">
        <title>Global analysis of biosynthetic gene clusters reveals vast potential of secondary metabolite production in Penicillium species.</title>
        <authorList>
            <person name="Nielsen J.C."/>
            <person name="Grijseels S."/>
            <person name="Prigent S."/>
            <person name="Ji B."/>
            <person name="Dainat J."/>
            <person name="Nielsen K.F."/>
            <person name="Frisvad J.C."/>
            <person name="Workman M."/>
            <person name="Nielsen J."/>
        </authorList>
    </citation>
    <scope>NUCLEOTIDE SEQUENCE [LARGE SCALE GENOMIC DNA]</scope>
    <source>
        <strain evidence="2">IBT 29486</strain>
    </source>
</reference>
<keyword evidence="2" id="KW-1185">Reference proteome</keyword>
<dbReference type="SUPFAM" id="SSF48576">
    <property type="entry name" value="Terpenoid synthases"/>
    <property type="match status" value="1"/>
</dbReference>
<evidence type="ECO:0000313" key="1">
    <source>
        <dbReference type="EMBL" id="OQE01187.1"/>
    </source>
</evidence>
<dbReference type="AlphaFoldDB" id="A0A1V6RH90"/>
<proteinExistence type="predicted"/>
<dbReference type="Gene3D" id="1.10.600.10">
    <property type="entry name" value="Farnesyl Diphosphate Synthase"/>
    <property type="match status" value="1"/>
</dbReference>
<name>A0A1V6RH90_9EURO</name>
<organism evidence="1 2">
    <name type="scientific">Penicillium vulpinum</name>
    <dbReference type="NCBI Taxonomy" id="29845"/>
    <lineage>
        <taxon>Eukaryota</taxon>
        <taxon>Fungi</taxon>
        <taxon>Dikarya</taxon>
        <taxon>Ascomycota</taxon>
        <taxon>Pezizomycotina</taxon>
        <taxon>Eurotiomycetes</taxon>
        <taxon>Eurotiomycetidae</taxon>
        <taxon>Eurotiales</taxon>
        <taxon>Aspergillaceae</taxon>
        <taxon>Penicillium</taxon>
    </lineage>
</organism>
<gene>
    <name evidence="1" type="ORF">PENVUL_c044G01059</name>
</gene>
<dbReference type="OrthoDB" id="2998174at2759"/>
<protein>
    <submittedName>
        <fullName evidence="1">Uncharacterized protein</fullName>
    </submittedName>
</protein>
<comment type="caution">
    <text evidence="1">The sequence shown here is derived from an EMBL/GenBank/DDBJ whole genome shotgun (WGS) entry which is preliminary data.</text>
</comment>
<dbReference type="Proteomes" id="UP000191518">
    <property type="component" value="Unassembled WGS sequence"/>
</dbReference>